<proteinExistence type="predicted"/>
<evidence type="ECO:0000313" key="2">
    <source>
        <dbReference type="Proteomes" id="UP000478052"/>
    </source>
</evidence>
<keyword evidence="2" id="KW-1185">Reference proteome</keyword>
<comment type="caution">
    <text evidence="1">The sequence shown here is derived from an EMBL/GenBank/DDBJ whole genome shotgun (WGS) entry which is preliminary data.</text>
</comment>
<organism evidence="1 2">
    <name type="scientific">Aphis craccivora</name>
    <name type="common">Cowpea aphid</name>
    <dbReference type="NCBI Taxonomy" id="307492"/>
    <lineage>
        <taxon>Eukaryota</taxon>
        <taxon>Metazoa</taxon>
        <taxon>Ecdysozoa</taxon>
        <taxon>Arthropoda</taxon>
        <taxon>Hexapoda</taxon>
        <taxon>Insecta</taxon>
        <taxon>Pterygota</taxon>
        <taxon>Neoptera</taxon>
        <taxon>Paraneoptera</taxon>
        <taxon>Hemiptera</taxon>
        <taxon>Sternorrhyncha</taxon>
        <taxon>Aphidomorpha</taxon>
        <taxon>Aphidoidea</taxon>
        <taxon>Aphididae</taxon>
        <taxon>Aphidini</taxon>
        <taxon>Aphis</taxon>
        <taxon>Aphis</taxon>
    </lineage>
</organism>
<reference evidence="1 2" key="1">
    <citation type="submission" date="2019-08" db="EMBL/GenBank/DDBJ databases">
        <title>Whole genome of Aphis craccivora.</title>
        <authorList>
            <person name="Voronova N.V."/>
            <person name="Shulinski R.S."/>
            <person name="Bandarenka Y.V."/>
            <person name="Zhorov D.G."/>
            <person name="Warner D."/>
        </authorList>
    </citation>
    <scope>NUCLEOTIDE SEQUENCE [LARGE SCALE GENOMIC DNA]</scope>
    <source>
        <strain evidence="1">180601</strain>
        <tissue evidence="1">Whole Body</tissue>
    </source>
</reference>
<name>A0A6G0X0A8_APHCR</name>
<dbReference type="EMBL" id="VUJU01008262">
    <property type="protein sequence ID" value="KAF0733290.1"/>
    <property type="molecule type" value="Genomic_DNA"/>
</dbReference>
<accession>A0A6G0X0A8</accession>
<dbReference type="AlphaFoldDB" id="A0A6G0X0A8"/>
<dbReference type="Proteomes" id="UP000478052">
    <property type="component" value="Unassembled WGS sequence"/>
</dbReference>
<evidence type="ECO:0000313" key="1">
    <source>
        <dbReference type="EMBL" id="KAF0733290.1"/>
    </source>
</evidence>
<protein>
    <submittedName>
        <fullName evidence="1">Uncharacterized protein</fullName>
    </submittedName>
</protein>
<sequence>MPIRNIKIFHKLNYYNIIIHAYHNIENNFIKNQSRQSKALITSRLISKNVNKIQTMNQATKIRNFSKWTINYDSEEDIQLILNQIKHDNCSLLELE</sequence>
<gene>
    <name evidence="1" type="ORF">FWK35_00030025</name>
</gene>